<dbReference type="AlphaFoldDB" id="A0A1Z4JCS5"/>
<dbReference type="EMBL" id="AP018203">
    <property type="protein sequence ID" value="BAY54478.1"/>
    <property type="molecule type" value="Genomic_DNA"/>
</dbReference>
<dbReference type="Gene3D" id="3.40.50.1820">
    <property type="entry name" value="alpha/beta hydrolase"/>
    <property type="match status" value="1"/>
</dbReference>
<dbReference type="GO" id="GO:0016787">
    <property type="term" value="F:hydrolase activity"/>
    <property type="evidence" value="ECO:0007669"/>
    <property type="project" value="UniProtKB-KW"/>
</dbReference>
<name>A0A1Z4JCS5_LEPBY</name>
<dbReference type="InterPro" id="IPR000073">
    <property type="entry name" value="AB_hydrolase_1"/>
</dbReference>
<feature type="domain" description="AB hydrolase-1" evidence="1">
    <location>
        <begin position="136"/>
        <end position="386"/>
    </location>
</feature>
<proteinExistence type="predicted"/>
<dbReference type="InterPro" id="IPR000639">
    <property type="entry name" value="Epox_hydrolase-like"/>
</dbReference>
<reference evidence="2 3" key="1">
    <citation type="submission" date="2017-06" db="EMBL/GenBank/DDBJ databases">
        <title>Genome sequencing of cyanobaciteial culture collection at National Institute for Environmental Studies (NIES).</title>
        <authorList>
            <person name="Hirose Y."/>
            <person name="Shimura Y."/>
            <person name="Fujisawa T."/>
            <person name="Nakamura Y."/>
            <person name="Kawachi M."/>
        </authorList>
    </citation>
    <scope>NUCLEOTIDE SEQUENCE [LARGE SCALE GENOMIC DNA]</scope>
    <source>
        <strain evidence="2 3">NIES-2135</strain>
    </source>
</reference>
<organism evidence="2 3">
    <name type="scientific">Leptolyngbya boryana NIES-2135</name>
    <dbReference type="NCBI Taxonomy" id="1973484"/>
    <lineage>
        <taxon>Bacteria</taxon>
        <taxon>Bacillati</taxon>
        <taxon>Cyanobacteriota</taxon>
        <taxon>Cyanophyceae</taxon>
        <taxon>Leptolyngbyales</taxon>
        <taxon>Leptolyngbyaceae</taxon>
        <taxon>Leptolyngbya group</taxon>
        <taxon>Leptolyngbya</taxon>
    </lineage>
</organism>
<dbReference type="PRINTS" id="PR00111">
    <property type="entry name" value="ABHYDROLASE"/>
</dbReference>
<dbReference type="PANTHER" id="PTHR46438">
    <property type="entry name" value="ALPHA/BETA-HYDROLASES SUPERFAMILY PROTEIN"/>
    <property type="match status" value="1"/>
</dbReference>
<keyword evidence="3" id="KW-1185">Reference proteome</keyword>
<evidence type="ECO:0000313" key="2">
    <source>
        <dbReference type="EMBL" id="BAY54478.1"/>
    </source>
</evidence>
<protein>
    <submittedName>
        <fullName evidence="2">Alpha/beta hydrolase</fullName>
    </submittedName>
</protein>
<evidence type="ECO:0000259" key="1">
    <source>
        <dbReference type="Pfam" id="PF12697"/>
    </source>
</evidence>
<dbReference type="PRINTS" id="PR00412">
    <property type="entry name" value="EPOXHYDRLASE"/>
</dbReference>
<accession>A0A1Z4JCS5</accession>
<sequence length="410" mass="46950">MFCQTTERQFTLEDFQPFLDQFKIDLWEFGILAWLLAIVDRTFALFSGGFPSAVELIQLFVTTLMAMGWALLSPRSEELALRLTEFFQPVFSDLHSVKSVPSIAQLRKLGYQQTFFWHNWKINHSVIPNPRSQVPVIFVHGFGGSIGHWRQNMSVLAKHHSVYAIDLLGFGASDKPDIDYSIELWVEQLHDFWRTCVDKPVVLVGNSIGSLICSVTARKYPEMVRGIAMISLPDPASQHEIIPAIMRPLVRLIQAIFASSWVLYPLFYLLRHPKIIRRWVMLAYAGREAVTDELLEILSKPAHERDSARAFCAILKAMTHPKFSPNLQSILSNIRAPLLLLWGKQDRMIPIKSAQQFLTYNPHLQLIELEDAGHCAHDECPERVNAELMQWIQAQVLTPDPIKNSRRSLQ</sequence>
<dbReference type="PANTHER" id="PTHR46438:SF2">
    <property type="entry name" value="ALPHA_BETA-HYDROLASES SUPERFAMILY PROTEIN"/>
    <property type="match status" value="1"/>
</dbReference>
<dbReference type="InterPro" id="IPR029058">
    <property type="entry name" value="AB_hydrolase_fold"/>
</dbReference>
<gene>
    <name evidence="2" type="ORF">NIES2135_12950</name>
</gene>
<dbReference type="Proteomes" id="UP000217895">
    <property type="component" value="Chromosome"/>
</dbReference>
<dbReference type="Pfam" id="PF12697">
    <property type="entry name" value="Abhydrolase_6"/>
    <property type="match status" value="1"/>
</dbReference>
<evidence type="ECO:0000313" key="3">
    <source>
        <dbReference type="Proteomes" id="UP000217895"/>
    </source>
</evidence>
<keyword evidence="2" id="KW-0378">Hydrolase</keyword>
<dbReference type="SUPFAM" id="SSF53474">
    <property type="entry name" value="alpha/beta-Hydrolases"/>
    <property type="match status" value="1"/>
</dbReference>